<evidence type="ECO:0000313" key="2">
    <source>
        <dbReference type="Proteomes" id="UP000465785"/>
    </source>
</evidence>
<dbReference type="EMBL" id="AP022601">
    <property type="protein sequence ID" value="BBY91863.1"/>
    <property type="molecule type" value="Genomic_DNA"/>
</dbReference>
<keyword evidence="2" id="KW-1185">Reference proteome</keyword>
<protein>
    <submittedName>
        <fullName evidence="1">Uncharacterized protein</fullName>
    </submittedName>
</protein>
<accession>A0A9W4B8C8</accession>
<sequence length="95" mass="9810">MTAKVAHAPNPEYGFEKAKHVAAIATVAIAEKMTDCRRVGQRSNQRKPPATATTAAAMASATLTGLSGPNGLQIITIGSAAVVTVKPNVARRQSI</sequence>
<reference evidence="1 2" key="1">
    <citation type="journal article" date="2019" name="Emerg. Microbes Infect.">
        <title>Comprehensive subspecies identification of 175 nontuberculous mycobacteria species based on 7547 genomic profiles.</title>
        <authorList>
            <person name="Matsumoto Y."/>
            <person name="Kinjo T."/>
            <person name="Motooka D."/>
            <person name="Nabeya D."/>
            <person name="Jung N."/>
            <person name="Uechi K."/>
            <person name="Horii T."/>
            <person name="Iida T."/>
            <person name="Fujita J."/>
            <person name="Nakamura S."/>
        </authorList>
    </citation>
    <scope>NUCLEOTIDE SEQUENCE [LARGE SCALE GENOMIC DNA]</scope>
    <source>
        <strain evidence="1 2">JCM 6399</strain>
    </source>
</reference>
<dbReference type="Proteomes" id="UP000465785">
    <property type="component" value="Chromosome"/>
</dbReference>
<dbReference type="KEGG" id="mgau:MGALJ_15320"/>
<gene>
    <name evidence="1" type="ORF">MGALJ_15320</name>
</gene>
<name>A0A9W4B8C8_9MYCO</name>
<proteinExistence type="predicted"/>
<evidence type="ECO:0000313" key="1">
    <source>
        <dbReference type="EMBL" id="BBY91863.1"/>
    </source>
</evidence>
<organism evidence="1 2">
    <name type="scientific">Mycobacterium gallinarum</name>
    <dbReference type="NCBI Taxonomy" id="39689"/>
    <lineage>
        <taxon>Bacteria</taxon>
        <taxon>Bacillati</taxon>
        <taxon>Actinomycetota</taxon>
        <taxon>Actinomycetes</taxon>
        <taxon>Mycobacteriales</taxon>
        <taxon>Mycobacteriaceae</taxon>
        <taxon>Mycobacterium</taxon>
    </lineage>
</organism>
<dbReference type="AlphaFoldDB" id="A0A9W4B8C8"/>